<comment type="cofactor">
    <cofactor evidence="7">
        <name>Mn(2+)</name>
        <dbReference type="ChEBI" id="CHEBI:29035"/>
    </cofactor>
    <text evidence="7">For phosphodiesterase activity, probably binds 2 Mn(2+) per subunit.</text>
</comment>
<dbReference type="Proteomes" id="UP000371977">
    <property type="component" value="Unassembled WGS sequence"/>
</dbReference>
<dbReference type="Gene3D" id="3.90.1640.10">
    <property type="entry name" value="inorganic pyrophosphatase (n-terminal core)"/>
    <property type="match status" value="1"/>
</dbReference>
<dbReference type="InterPro" id="IPR051319">
    <property type="entry name" value="Oligoribo/pAp-PDE_c-di-AMP_PDE"/>
</dbReference>
<evidence type="ECO:0000256" key="3">
    <source>
        <dbReference type="ARBA" id="ARBA00022692"/>
    </source>
</evidence>
<dbReference type="InterPro" id="IPR000160">
    <property type="entry name" value="GGDEF_dom"/>
</dbReference>
<dbReference type="AlphaFoldDB" id="A0A6C2C6K2"/>
<organism evidence="10 11">
    <name type="scientific">Weissella muntiaci</name>
    <dbReference type="NCBI Taxonomy" id="2508881"/>
    <lineage>
        <taxon>Bacteria</taxon>
        <taxon>Bacillati</taxon>
        <taxon>Bacillota</taxon>
        <taxon>Bacilli</taxon>
        <taxon>Lactobacillales</taxon>
        <taxon>Lactobacillaceae</taxon>
        <taxon>Weissella</taxon>
    </lineage>
</organism>
<comment type="function">
    <text evidence="6">Has phosphodiesterase (PDE) activity against cyclic-di-AMP (c-di-AMP).</text>
</comment>
<keyword evidence="11" id="KW-1185">Reference proteome</keyword>
<keyword evidence="3 8" id="KW-0812">Transmembrane</keyword>
<proteinExistence type="inferred from homology"/>
<feature type="binding site" evidence="7">
    <location>
        <position position="361"/>
    </location>
    <ligand>
        <name>Mn(2+)</name>
        <dbReference type="ChEBI" id="CHEBI:29035"/>
        <label>2</label>
    </ligand>
</feature>
<gene>
    <name evidence="10" type="ORF">ESZ50_05165</name>
</gene>
<dbReference type="GO" id="GO:0003676">
    <property type="term" value="F:nucleic acid binding"/>
    <property type="evidence" value="ECO:0007669"/>
    <property type="project" value="UniProtKB-UniRule"/>
</dbReference>
<comment type="catalytic activity">
    <reaction evidence="6">
        <text>3',3'-c-di-AMP + H2O = 5'-O-phosphonoadenylyl-(3'-&gt;5')-adenosine + H(+)</text>
        <dbReference type="Rhea" id="RHEA:54420"/>
        <dbReference type="ChEBI" id="CHEBI:15377"/>
        <dbReference type="ChEBI" id="CHEBI:15378"/>
        <dbReference type="ChEBI" id="CHEBI:71500"/>
        <dbReference type="ChEBI" id="CHEBI:138171"/>
    </reaction>
</comment>
<dbReference type="GO" id="GO:0046872">
    <property type="term" value="F:metal ion binding"/>
    <property type="evidence" value="ECO:0007669"/>
    <property type="project" value="UniProtKB-KW"/>
</dbReference>
<feature type="binding site" evidence="7">
    <location>
        <position position="455"/>
    </location>
    <ligand>
        <name>Mn(2+)</name>
        <dbReference type="ChEBI" id="CHEBI:29035"/>
        <label>2</label>
    </ligand>
</feature>
<dbReference type="GO" id="GO:0016787">
    <property type="term" value="F:hydrolase activity"/>
    <property type="evidence" value="ECO:0007669"/>
    <property type="project" value="UniProtKB-UniRule"/>
</dbReference>
<sequence>MEGKNSFSAMFRNKQLAGVAILVSLMAVIGTIVAFSVHWIIGTVWVLLVVVALIVIFKTLRGIGEDTASYIRSLTTRINRAEQEAVVQMPIAVILYNEHGVIEWVNPFIQGILGDEIIINKELGEVNTNLAVLVKNWYDEESQVTRLNWLHRVFDVQVQPELGVIYLMDATKSAQVQSNYESHRLFLGQVSIDNFDEVTEGMADADSSSLRSYVTRTLSDWMEAHNIYVRRLTSVRYLLIGYRGSLRSAESDKFDVLNTIRETTSAQNTPLSLSVGIAYDETDIAQLASNAQINLDLALGRGGDQVVVRPAQGQARFYGGNTNPMVKRTRVRARMISQALAELVRQADQVFIMGHVRPDMDSFGAALGIRRLSMMMGKPAWVVYKDKGQAHTDIKMLLNQIVSEQGDDVVATPGEVRNRATEKSLLILVDHSKPSLSEDQALYEQLKDRLVIIDHHRRGEEFPESSLLTYIEPYASSTAELVTELFEYQPRKTEGLTRLEASAMLAGIQIDTKSFTLRAGTRTFDAASYLRSVGADGDLIQDFLKETVEDYRDRSHLIERVQLHGPVAIVVGEDDTVYDGVVTAQTADSLLQLIGVEAAYVITRRDNHMVGISARSTGAQNVQLVMEAMGGGGHLSNAATQINDLTTDEVFGQLIDHIKQIEEQSEEKN</sequence>
<keyword evidence="4 8" id="KW-1133">Transmembrane helix</keyword>
<dbReference type="Pfam" id="PF24898">
    <property type="entry name" value="GGDEF_GdpP"/>
    <property type="match status" value="1"/>
</dbReference>
<dbReference type="InterPro" id="IPR038763">
    <property type="entry name" value="DHH_sf"/>
</dbReference>
<protein>
    <recommendedName>
        <fullName evidence="6">Cyclic-di-AMP phosphodiesterase</fullName>
        <ecNumber evidence="6">3.1.4.-</ecNumber>
    </recommendedName>
</protein>
<evidence type="ECO:0000313" key="11">
    <source>
        <dbReference type="Proteomes" id="UP000371977"/>
    </source>
</evidence>
<accession>A0A6C2C6K2</accession>
<dbReference type="Pfam" id="PF01368">
    <property type="entry name" value="DHH"/>
    <property type="match status" value="1"/>
</dbReference>
<evidence type="ECO:0000256" key="7">
    <source>
        <dbReference type="PIRSR" id="PIRSR026583-50"/>
    </source>
</evidence>
<keyword evidence="2 6" id="KW-1003">Cell membrane</keyword>
<evidence type="ECO:0000256" key="6">
    <source>
        <dbReference type="PIRNR" id="PIRNR026583"/>
    </source>
</evidence>
<dbReference type="RefSeq" id="WP_148622531.1">
    <property type="nucleotide sequence ID" value="NZ_SDGZ01000014.1"/>
</dbReference>
<dbReference type="SUPFAM" id="SSF64182">
    <property type="entry name" value="DHH phosphoesterases"/>
    <property type="match status" value="1"/>
</dbReference>
<evidence type="ECO:0000259" key="9">
    <source>
        <dbReference type="PROSITE" id="PS50887"/>
    </source>
</evidence>
<comment type="subcellular location">
    <subcellularLocation>
        <location evidence="1">Cell membrane</location>
        <topology evidence="1">Multi-pass membrane protein</topology>
    </subcellularLocation>
</comment>
<feature type="domain" description="GGDEF" evidence="9">
    <location>
        <begin position="183"/>
        <end position="311"/>
    </location>
</feature>
<dbReference type="Gene3D" id="3.10.310.30">
    <property type="match status" value="1"/>
</dbReference>
<keyword evidence="7" id="KW-0464">Manganese</keyword>
<keyword evidence="7" id="KW-0479">Metal-binding</keyword>
<dbReference type="PANTHER" id="PTHR47618">
    <property type="entry name" value="BIFUNCTIONAL OLIGORIBONUCLEASE AND PAP PHOSPHATASE NRNA"/>
    <property type="match status" value="1"/>
</dbReference>
<dbReference type="FunFam" id="3.90.1640.10:FF:000002">
    <property type="entry name" value="Cyclic-di-AMP phosphodiesterase"/>
    <property type="match status" value="1"/>
</dbReference>
<dbReference type="Gene3D" id="3.30.450.20">
    <property type="entry name" value="PAS domain"/>
    <property type="match status" value="1"/>
</dbReference>
<keyword evidence="5 6" id="KW-0472">Membrane</keyword>
<dbReference type="PROSITE" id="PS50887">
    <property type="entry name" value="GGDEF"/>
    <property type="match status" value="1"/>
</dbReference>
<evidence type="ECO:0000256" key="4">
    <source>
        <dbReference type="ARBA" id="ARBA00022989"/>
    </source>
</evidence>
<feature type="binding site" evidence="7">
    <location>
        <position position="511"/>
    </location>
    <ligand>
        <name>Mn(2+)</name>
        <dbReference type="ChEBI" id="CHEBI:29035"/>
        <label>2</label>
    </ligand>
</feature>
<comment type="caution">
    <text evidence="10">The sequence shown here is derived from an EMBL/GenBank/DDBJ whole genome shotgun (WGS) entry which is preliminary data.</text>
</comment>
<dbReference type="InterPro" id="IPR049553">
    <property type="entry name" value="GdpP-like_PAS"/>
</dbReference>
<dbReference type="EMBL" id="SDGZ01000014">
    <property type="protein sequence ID" value="TYC49540.1"/>
    <property type="molecule type" value="Genomic_DNA"/>
</dbReference>
<name>A0A6C2C6K2_9LACO</name>
<dbReference type="Pfam" id="PF21370">
    <property type="entry name" value="PAS_GdpP"/>
    <property type="match status" value="1"/>
</dbReference>
<comment type="similarity">
    <text evidence="6">Belongs to the GdpP/PdeA phosphodiesterase family.</text>
</comment>
<feature type="transmembrane region" description="Helical" evidence="8">
    <location>
        <begin position="16"/>
        <end position="33"/>
    </location>
</feature>
<evidence type="ECO:0000256" key="2">
    <source>
        <dbReference type="ARBA" id="ARBA00022475"/>
    </source>
</evidence>
<dbReference type="PANTHER" id="PTHR47618:SF2">
    <property type="entry name" value="CYCLIC-DI-AMP PHOSPHODIESTERASE GDPP"/>
    <property type="match status" value="1"/>
</dbReference>
<feature type="binding site" evidence="7">
    <location>
        <position position="430"/>
    </location>
    <ligand>
        <name>Mn(2+)</name>
        <dbReference type="ChEBI" id="CHEBI:29035"/>
        <label>2</label>
    </ligand>
</feature>
<dbReference type="SMART" id="SM00267">
    <property type="entry name" value="GGDEF"/>
    <property type="match status" value="1"/>
</dbReference>
<dbReference type="OrthoDB" id="9759476at2"/>
<evidence type="ECO:0000313" key="10">
    <source>
        <dbReference type="EMBL" id="TYC49540.1"/>
    </source>
</evidence>
<dbReference type="EC" id="3.1.4.-" evidence="6"/>
<dbReference type="InterPro" id="IPR001667">
    <property type="entry name" value="DDH_dom"/>
</dbReference>
<dbReference type="Pfam" id="PF02272">
    <property type="entry name" value="DHHA1"/>
    <property type="match status" value="1"/>
</dbReference>
<dbReference type="PIRSF" id="PIRSF026583">
    <property type="entry name" value="YybT"/>
    <property type="match status" value="1"/>
</dbReference>
<feature type="binding site" evidence="7">
    <location>
        <position position="359"/>
    </location>
    <ligand>
        <name>Mn(2+)</name>
        <dbReference type="ChEBI" id="CHEBI:29035"/>
        <label>1</label>
    </ligand>
</feature>
<keyword evidence="6" id="KW-0378">Hydrolase</keyword>
<evidence type="ECO:0000256" key="1">
    <source>
        <dbReference type="ARBA" id="ARBA00004651"/>
    </source>
</evidence>
<dbReference type="InterPro" id="IPR003156">
    <property type="entry name" value="DHHA1_dom"/>
</dbReference>
<evidence type="ECO:0000256" key="5">
    <source>
        <dbReference type="ARBA" id="ARBA00023136"/>
    </source>
</evidence>
<feature type="binding site" evidence="7">
    <location>
        <position position="355"/>
    </location>
    <ligand>
        <name>Mn(2+)</name>
        <dbReference type="ChEBI" id="CHEBI:29035"/>
        <label>1</label>
    </ligand>
</feature>
<reference evidence="10 11" key="1">
    <citation type="submission" date="2019-01" db="EMBL/GenBank/DDBJ databases">
        <title>Weissella sp. nov., a novel lactic acid bacterium isolated from animal feces.</title>
        <authorList>
            <person name="Wang L.-T."/>
        </authorList>
    </citation>
    <scope>NUCLEOTIDE SEQUENCE [LARGE SCALE GENOMIC DNA]</scope>
    <source>
        <strain evidence="10 11">8H-2</strain>
    </source>
</reference>
<feature type="binding site" evidence="7">
    <location>
        <position position="430"/>
    </location>
    <ligand>
        <name>Mn(2+)</name>
        <dbReference type="ChEBI" id="CHEBI:29035"/>
        <label>1</label>
    </ligand>
</feature>
<dbReference type="GO" id="GO:0005886">
    <property type="term" value="C:plasma membrane"/>
    <property type="evidence" value="ECO:0007669"/>
    <property type="project" value="UniProtKB-SubCell"/>
</dbReference>
<dbReference type="InterPro" id="IPR014528">
    <property type="entry name" value="GdpP/PdeA"/>
</dbReference>
<feature type="transmembrane region" description="Helical" evidence="8">
    <location>
        <begin position="39"/>
        <end position="57"/>
    </location>
</feature>
<evidence type="ECO:0000256" key="8">
    <source>
        <dbReference type="SAM" id="Phobius"/>
    </source>
</evidence>